<protein>
    <submittedName>
        <fullName evidence="2">Uncharacterized protein</fullName>
    </submittedName>
</protein>
<evidence type="ECO:0000313" key="2">
    <source>
        <dbReference type="EMBL" id="EFN60675.1"/>
    </source>
</evidence>
<reference evidence="2 3" key="1">
    <citation type="journal article" date="2010" name="Science">
        <title>Genomic comparison of the ants Camponotus floridanus and Harpegnathos saltator.</title>
        <authorList>
            <person name="Bonasio R."/>
            <person name="Zhang G."/>
            <person name="Ye C."/>
            <person name="Mutti N.S."/>
            <person name="Fang X."/>
            <person name="Qin N."/>
            <person name="Donahue G."/>
            <person name="Yang P."/>
            <person name="Li Q."/>
            <person name="Li C."/>
            <person name="Zhang P."/>
            <person name="Huang Z."/>
            <person name="Berger S.L."/>
            <person name="Reinberg D."/>
            <person name="Wang J."/>
            <person name="Liebig J."/>
        </authorList>
    </citation>
    <scope>NUCLEOTIDE SEQUENCE [LARGE SCALE GENOMIC DNA]</scope>
    <source>
        <strain evidence="3">C129</strain>
    </source>
</reference>
<evidence type="ECO:0000313" key="3">
    <source>
        <dbReference type="Proteomes" id="UP000000311"/>
    </source>
</evidence>
<accession>E2B0X2</accession>
<feature type="compositionally biased region" description="Acidic residues" evidence="1">
    <location>
        <begin position="183"/>
        <end position="195"/>
    </location>
</feature>
<keyword evidence="3" id="KW-1185">Reference proteome</keyword>
<organism evidence="3">
    <name type="scientific">Camponotus floridanus</name>
    <name type="common">Florida carpenter ant</name>
    <dbReference type="NCBI Taxonomy" id="104421"/>
    <lineage>
        <taxon>Eukaryota</taxon>
        <taxon>Metazoa</taxon>
        <taxon>Ecdysozoa</taxon>
        <taxon>Arthropoda</taxon>
        <taxon>Hexapoda</taxon>
        <taxon>Insecta</taxon>
        <taxon>Pterygota</taxon>
        <taxon>Neoptera</taxon>
        <taxon>Endopterygota</taxon>
        <taxon>Hymenoptera</taxon>
        <taxon>Apocrita</taxon>
        <taxon>Aculeata</taxon>
        <taxon>Formicoidea</taxon>
        <taxon>Formicidae</taxon>
        <taxon>Formicinae</taxon>
        <taxon>Camponotus</taxon>
    </lineage>
</organism>
<proteinExistence type="predicted"/>
<feature type="compositionally biased region" description="Basic and acidic residues" evidence="1">
    <location>
        <begin position="128"/>
        <end position="156"/>
    </location>
</feature>
<name>E2B0X2_CAMFO</name>
<dbReference type="InParanoid" id="E2B0X2"/>
<evidence type="ECO:0000256" key="1">
    <source>
        <dbReference type="SAM" id="MobiDB-lite"/>
    </source>
</evidence>
<dbReference type="EMBL" id="GL444701">
    <property type="protein sequence ID" value="EFN60675.1"/>
    <property type="molecule type" value="Genomic_DNA"/>
</dbReference>
<dbReference type="AlphaFoldDB" id="E2B0X2"/>
<sequence length="204" mass="23782">MVVLSINAGVGGGRDAVILRGARRRPPRYQNFEFSQRTLFVITSIAICERNFADVSKTAGHGIISHSRGLLLTSVKSRNLFFSVTTYPNISDLVIVILLSSFRLSFSLQRPGTRSRKSFARRRVSFHQTEEQRGEKASKEEEKRTDNEIARRERGCRWRRRRRERERERGKKKKKKTRKEDAEEREEAEEEEDAGAEPRDRRAF</sequence>
<gene>
    <name evidence="2" type="ORF">EAG_14893</name>
</gene>
<feature type="compositionally biased region" description="Basic residues" evidence="1">
    <location>
        <begin position="157"/>
        <end position="177"/>
    </location>
</feature>
<dbReference type="Proteomes" id="UP000000311">
    <property type="component" value="Unassembled WGS sequence"/>
</dbReference>
<feature type="region of interest" description="Disordered" evidence="1">
    <location>
        <begin position="117"/>
        <end position="204"/>
    </location>
</feature>